<dbReference type="InterPro" id="IPR050186">
    <property type="entry name" value="TPT_transporter"/>
</dbReference>
<keyword evidence="4 5" id="KW-0472">Membrane</keyword>
<dbReference type="RefSeq" id="XP_766236.1">
    <property type="nucleotide sequence ID" value="XM_761143.1"/>
</dbReference>
<keyword evidence="3 5" id="KW-1133">Transmembrane helix</keyword>
<dbReference type="InParanoid" id="Q4N7V5"/>
<keyword evidence="7" id="KW-0670">Pyruvate</keyword>
<evidence type="ECO:0000256" key="4">
    <source>
        <dbReference type="ARBA" id="ARBA00023136"/>
    </source>
</evidence>
<gene>
    <name evidence="7" type="ordered locus">TP01_0715</name>
</gene>
<dbReference type="InterPro" id="IPR004853">
    <property type="entry name" value="Sugar_P_trans_dom"/>
</dbReference>
<dbReference type="Pfam" id="PF03151">
    <property type="entry name" value="TPT"/>
    <property type="match status" value="1"/>
</dbReference>
<feature type="transmembrane region" description="Helical" evidence="5">
    <location>
        <begin position="12"/>
        <end position="30"/>
    </location>
</feature>
<sequence length="481" mass="53670">MLICTSLGQVVWHTLTVCVLLVVISATCNISRIDKPSTHFIRTSPKLCGLESLGFISNTPQINHKFLPQKYNGTEIVENYVKNDHFQDLFHHHVLPMFMERPGTHVSRVSKSDRSSLVTADFFGSRLRTLRDSVSQVSRDDLVKGATKLSMLSLLYFGKSLHMQASKKLLSLVPNGYMALIFQMLSEVPFMTLKWLVGFESPPVFYPKQYTPEKVNFKVDGVLGAVKKSLKNGVNRVKSYVMAYKTVILQSFYGVLVRGLTSSCFSYGGEGFVNFMKAMEPVFSSVLYYFMEGLKLDKMSYLSLVPVVTGVAYATYSKFTPSLNALTSSVLSFLVMYIKKDESKKFFSQNMDKVGRNLTRSNLFTSVSMLNNLMVSFFSLLGGAGTGLTYAYENVLKRLHSGDYDLLKHLFVMGLTQYMLNQANYTLFSGLSPVSAAVANSMKGVLNTLADSVFKDHKLSKQELYGSALAIAGTFLYSLTT</sequence>
<keyword evidence="8" id="KW-1185">Reference proteome</keyword>
<evidence type="ECO:0000259" key="6">
    <source>
        <dbReference type="Pfam" id="PF03151"/>
    </source>
</evidence>
<protein>
    <submittedName>
        <fullName evidence="7">Phosphate/phosphoenolpyruvate translocator, putative</fullName>
    </submittedName>
</protein>
<dbReference type="VEuPathDB" id="PiroplasmaDB:TpMuguga_01g00715"/>
<comment type="subcellular location">
    <subcellularLocation>
        <location evidence="1">Membrane</location>
        <topology evidence="1">Multi-pass membrane protein</topology>
    </subcellularLocation>
</comment>
<feature type="transmembrane region" description="Helical" evidence="5">
    <location>
        <begin position="370"/>
        <end position="392"/>
    </location>
</feature>
<name>Q4N7V5_THEPA</name>
<evidence type="ECO:0000256" key="1">
    <source>
        <dbReference type="ARBA" id="ARBA00004141"/>
    </source>
</evidence>
<proteinExistence type="predicted"/>
<keyword evidence="2 5" id="KW-0812">Transmembrane</keyword>
<evidence type="ECO:0000256" key="2">
    <source>
        <dbReference type="ARBA" id="ARBA00022692"/>
    </source>
</evidence>
<evidence type="ECO:0000256" key="5">
    <source>
        <dbReference type="SAM" id="Phobius"/>
    </source>
</evidence>
<evidence type="ECO:0000256" key="3">
    <source>
        <dbReference type="ARBA" id="ARBA00022989"/>
    </source>
</evidence>
<dbReference type="eggNOG" id="KOG1441">
    <property type="taxonomic scope" value="Eukaryota"/>
</dbReference>
<organism evidence="7 8">
    <name type="scientific">Theileria parva</name>
    <name type="common">East coast fever infection agent</name>
    <dbReference type="NCBI Taxonomy" id="5875"/>
    <lineage>
        <taxon>Eukaryota</taxon>
        <taxon>Sar</taxon>
        <taxon>Alveolata</taxon>
        <taxon>Apicomplexa</taxon>
        <taxon>Aconoidasida</taxon>
        <taxon>Piroplasmida</taxon>
        <taxon>Theileriidae</taxon>
        <taxon>Theileria</taxon>
    </lineage>
</organism>
<dbReference type="AlphaFoldDB" id="Q4N7V5"/>
<dbReference type="Proteomes" id="UP000001949">
    <property type="component" value="Unassembled WGS sequence"/>
</dbReference>
<dbReference type="STRING" id="5875.Q4N7V5"/>
<reference evidence="7 8" key="1">
    <citation type="journal article" date="2005" name="Science">
        <title>Genome sequence of Theileria parva, a bovine pathogen that transforms lymphocytes.</title>
        <authorList>
            <person name="Gardner M.J."/>
            <person name="Bishop R."/>
            <person name="Shah T."/>
            <person name="de Villiers E.P."/>
            <person name="Carlton J.M."/>
            <person name="Hall N."/>
            <person name="Ren Q."/>
            <person name="Paulsen I.T."/>
            <person name="Pain A."/>
            <person name="Berriman M."/>
            <person name="Wilson R.J.M."/>
            <person name="Sato S."/>
            <person name="Ralph S.A."/>
            <person name="Mann D.J."/>
            <person name="Xiong Z."/>
            <person name="Shallom S.J."/>
            <person name="Weidman J."/>
            <person name="Jiang L."/>
            <person name="Lynn J."/>
            <person name="Weaver B."/>
            <person name="Shoaibi A."/>
            <person name="Domingo A.R."/>
            <person name="Wasawo D."/>
            <person name="Crabtree J."/>
            <person name="Wortman J.R."/>
            <person name="Haas B."/>
            <person name="Angiuoli S.V."/>
            <person name="Creasy T.H."/>
            <person name="Lu C."/>
            <person name="Suh B."/>
            <person name="Silva J.C."/>
            <person name="Utterback T.R."/>
            <person name="Feldblyum T.V."/>
            <person name="Pertea M."/>
            <person name="Allen J."/>
            <person name="Nierman W.C."/>
            <person name="Taracha E.L.N."/>
            <person name="Salzberg S.L."/>
            <person name="White O.R."/>
            <person name="Fitzhugh H.A."/>
            <person name="Morzaria S."/>
            <person name="Venter J.C."/>
            <person name="Fraser C.M."/>
            <person name="Nene V."/>
        </authorList>
    </citation>
    <scope>NUCLEOTIDE SEQUENCE [LARGE SCALE GENOMIC DNA]</scope>
    <source>
        <strain evidence="7 8">Muguga</strain>
    </source>
</reference>
<evidence type="ECO:0000313" key="7">
    <source>
        <dbReference type="EMBL" id="EAN33953.1"/>
    </source>
</evidence>
<dbReference type="PANTHER" id="PTHR11132">
    <property type="entry name" value="SOLUTE CARRIER FAMILY 35"/>
    <property type="match status" value="1"/>
</dbReference>
<dbReference type="EMBL" id="AAGK01000001">
    <property type="protein sequence ID" value="EAN33953.1"/>
    <property type="molecule type" value="Genomic_DNA"/>
</dbReference>
<dbReference type="GeneID" id="3502881"/>
<feature type="domain" description="Sugar phosphate transporter" evidence="6">
    <location>
        <begin position="150"/>
        <end position="478"/>
    </location>
</feature>
<dbReference type="KEGG" id="tpv:TP01_0715"/>
<dbReference type="GO" id="GO:0016020">
    <property type="term" value="C:membrane"/>
    <property type="evidence" value="ECO:0007669"/>
    <property type="project" value="UniProtKB-SubCell"/>
</dbReference>
<evidence type="ECO:0000313" key="8">
    <source>
        <dbReference type="Proteomes" id="UP000001949"/>
    </source>
</evidence>
<comment type="caution">
    <text evidence="7">The sequence shown here is derived from an EMBL/GenBank/DDBJ whole genome shotgun (WGS) entry which is preliminary data.</text>
</comment>
<dbReference type="OMA" id="LWYVCNI"/>
<accession>Q4N7V5</accession>